<dbReference type="AlphaFoldDB" id="A0A4Q0UA04"/>
<name>A0A4Q0UA04_9BACT</name>
<evidence type="ECO:0000313" key="2">
    <source>
        <dbReference type="Proteomes" id="UP000711407"/>
    </source>
</evidence>
<reference evidence="1" key="2">
    <citation type="submission" date="2021-09" db="EMBL/GenBank/DDBJ databases">
        <authorList>
            <person name="Gilroy R."/>
        </authorList>
    </citation>
    <scope>NUCLEOTIDE SEQUENCE</scope>
    <source>
        <strain evidence="1">4100</strain>
    </source>
</reference>
<sequence>MSRKHLYTLSALYLYIPMAIFLVGWTPWWLGMPLAAAGLFLCLNIFKDVVGRVRLGSSLTEWTVAAVMLIWAVHAGIGEFAWQNRGDHLFRNAVFYTLCDTDWPSVSGSDMLCYYIGFWLPSATVAKLTGSMLLGRVMLVLWAAGGLWLVIRLVFEAIGQVKLRILWIFVFFSGIDIIPFYIYGHSIDRYLNAGWTVPDFGAYSPLAWWTDQLSTIYWIYNQIIPAWLGCMLVLGKAPTRAIPAVISFMLISSPIPSVALFPAGAYRWVRSAWYNTSSLKTCVRQLASWHLWIALILAIPIGLYFCANTSASTHTSVYTINSMARLAKTMIHIGLLLLFEIGVFIPFVWRYVKRDATFYILLATAVCALFVRTGIQGMDFASRASIPLILFMSVAVGRFATDWNHQRRAVRIAFICIALLALPGPMCEVARTTYKSLSVPLSEWADNGLRSIFDSSDYRDNFVAPASDWPLGPSEHSNQPL</sequence>
<comment type="caution">
    <text evidence="1">The sequence shown here is derived from an EMBL/GenBank/DDBJ whole genome shotgun (WGS) entry which is preliminary data.</text>
</comment>
<dbReference type="Proteomes" id="UP000711407">
    <property type="component" value="Unassembled WGS sequence"/>
</dbReference>
<organism evidence="1 2">
    <name type="scientific">Candidatus Amulumruptor caecigallinarius</name>
    <dbReference type="NCBI Taxonomy" id="2109911"/>
    <lineage>
        <taxon>Bacteria</taxon>
        <taxon>Pseudomonadati</taxon>
        <taxon>Bacteroidota</taxon>
        <taxon>Bacteroidia</taxon>
        <taxon>Bacteroidales</taxon>
        <taxon>Muribaculaceae</taxon>
        <taxon>Candidatus Amulumruptor</taxon>
    </lineage>
</organism>
<protein>
    <submittedName>
        <fullName evidence="1">Uncharacterized protein</fullName>
    </submittedName>
</protein>
<reference evidence="1" key="1">
    <citation type="journal article" date="2021" name="PeerJ">
        <title>Extensive microbial diversity within the chicken gut microbiome revealed by metagenomics and culture.</title>
        <authorList>
            <person name="Gilroy R."/>
            <person name="Ravi A."/>
            <person name="Getino M."/>
            <person name="Pursley I."/>
            <person name="Horton D.L."/>
            <person name="Alikhan N.F."/>
            <person name="Baker D."/>
            <person name="Gharbi K."/>
            <person name="Hall N."/>
            <person name="Watson M."/>
            <person name="Adriaenssens E.M."/>
            <person name="Foster-Nyarko E."/>
            <person name="Jarju S."/>
            <person name="Secka A."/>
            <person name="Antonio M."/>
            <person name="Oren A."/>
            <person name="Chaudhuri R.R."/>
            <person name="La Ragione R."/>
            <person name="Hildebrand F."/>
            <person name="Pallen M.J."/>
        </authorList>
    </citation>
    <scope>NUCLEOTIDE SEQUENCE</scope>
    <source>
        <strain evidence="1">4100</strain>
    </source>
</reference>
<evidence type="ECO:0000313" key="1">
    <source>
        <dbReference type="EMBL" id="HJE40149.1"/>
    </source>
</evidence>
<proteinExistence type="predicted"/>
<gene>
    <name evidence="1" type="ORF">K8V47_10410</name>
</gene>
<dbReference type="EMBL" id="DYXT01000058">
    <property type="protein sequence ID" value="HJE40149.1"/>
    <property type="molecule type" value="Genomic_DNA"/>
</dbReference>
<accession>A0A4Q0UA04</accession>